<organism evidence="4">
    <name type="scientific">human gut metagenome</name>
    <dbReference type="NCBI Taxonomy" id="408170"/>
    <lineage>
        <taxon>unclassified sequences</taxon>
        <taxon>metagenomes</taxon>
        <taxon>organismal metagenomes</taxon>
    </lineage>
</organism>
<dbReference type="InterPro" id="IPR024517">
    <property type="entry name" value="Glycogen_phosphorylase_DUF3417"/>
</dbReference>
<evidence type="ECO:0000256" key="1">
    <source>
        <dbReference type="ARBA" id="ARBA00022676"/>
    </source>
</evidence>
<evidence type="ECO:0000259" key="3">
    <source>
        <dbReference type="Pfam" id="PF11897"/>
    </source>
</evidence>
<feature type="non-terminal residue" evidence="4">
    <location>
        <position position="241"/>
    </location>
</feature>
<evidence type="ECO:0000256" key="2">
    <source>
        <dbReference type="ARBA" id="ARBA00022679"/>
    </source>
</evidence>
<dbReference type="GO" id="GO:0005737">
    <property type="term" value="C:cytoplasm"/>
    <property type="evidence" value="ECO:0007669"/>
    <property type="project" value="TreeGrafter"/>
</dbReference>
<proteinExistence type="predicted"/>
<keyword evidence="1 4" id="KW-0328">Glycosyltransferase</keyword>
<protein>
    <submittedName>
        <fullName evidence="4">Glycogen synthase</fullName>
        <ecNumber evidence="4">2.4.1.11</ecNumber>
    </submittedName>
</protein>
<accession>K1RW48</accession>
<dbReference type="Pfam" id="PF05693">
    <property type="entry name" value="Glycogen_syn"/>
    <property type="match status" value="1"/>
</dbReference>
<evidence type="ECO:0000313" key="4">
    <source>
        <dbReference type="EMBL" id="EKC47544.1"/>
    </source>
</evidence>
<gene>
    <name evidence="4" type="ORF">LEA_19321</name>
</gene>
<sequence length="241" mass="27757">HDPLPREPDWDPIVNSLKGSILTRQDSKVKVIFVPTYLNKTDGIFNKDYYELLVGMDVTVFASYYEPWGYTPLESVAFSVPTITTTLAGFGLWVDKHREHAGVEVIRRDDFNDQEVQEKISDALLRFSALDSRHINEVRVSASDLSMTALWEHLFSAYEQAYSEAVESSIVRTNRAVLDDGGAKTEQINFVRQQLFVEKPNWSRMMVDKTLPKRLHALEELSRNLWWCWNPGARDLFEGID</sequence>
<feature type="non-terminal residue" evidence="4">
    <location>
        <position position="1"/>
    </location>
</feature>
<dbReference type="AlphaFoldDB" id="K1RW48"/>
<keyword evidence="2 4" id="KW-0808">Transferase</keyword>
<dbReference type="InterPro" id="IPR008631">
    <property type="entry name" value="Glycogen_synth"/>
</dbReference>
<dbReference type="GO" id="GO:0005978">
    <property type="term" value="P:glycogen biosynthetic process"/>
    <property type="evidence" value="ECO:0007669"/>
    <property type="project" value="InterPro"/>
</dbReference>
<dbReference type="Pfam" id="PF11897">
    <property type="entry name" value="DUF3417"/>
    <property type="match status" value="1"/>
</dbReference>
<dbReference type="SUPFAM" id="SSF53756">
    <property type="entry name" value="UDP-Glycosyltransferase/glycogen phosphorylase"/>
    <property type="match status" value="1"/>
</dbReference>
<dbReference type="EMBL" id="AJWY01013280">
    <property type="protein sequence ID" value="EKC47544.1"/>
    <property type="molecule type" value="Genomic_DNA"/>
</dbReference>
<comment type="caution">
    <text evidence="4">The sequence shown here is derived from an EMBL/GenBank/DDBJ whole genome shotgun (WGS) entry which is preliminary data.</text>
</comment>
<name>K1RW48_9ZZZZ</name>
<dbReference type="PANTHER" id="PTHR10176:SF3">
    <property type="entry name" value="GLYCOGEN [STARCH] SYNTHASE"/>
    <property type="match status" value="1"/>
</dbReference>
<dbReference type="EC" id="2.4.1.11" evidence="4"/>
<dbReference type="Gene3D" id="3.40.50.2000">
    <property type="entry name" value="Glycogen Phosphorylase B"/>
    <property type="match status" value="1"/>
</dbReference>
<reference evidence="4" key="1">
    <citation type="journal article" date="2013" name="Environ. Microbiol.">
        <title>Microbiota from the distal guts of lean and obese adolescents exhibit partial functional redundancy besides clear differences in community structure.</title>
        <authorList>
            <person name="Ferrer M."/>
            <person name="Ruiz A."/>
            <person name="Lanza F."/>
            <person name="Haange S.B."/>
            <person name="Oberbach A."/>
            <person name="Till H."/>
            <person name="Bargiela R."/>
            <person name="Campoy C."/>
            <person name="Segura M.T."/>
            <person name="Richter M."/>
            <person name="von Bergen M."/>
            <person name="Seifert J."/>
            <person name="Suarez A."/>
        </authorList>
    </citation>
    <scope>NUCLEOTIDE SEQUENCE</scope>
</reference>
<dbReference type="GO" id="GO:0004373">
    <property type="term" value="F:alpha-1,4-glucan glucosyltransferase (UDP-glucose donor) activity"/>
    <property type="evidence" value="ECO:0007669"/>
    <property type="project" value="UniProtKB-EC"/>
</dbReference>
<feature type="domain" description="DUF3417" evidence="3">
    <location>
        <begin position="211"/>
        <end position="241"/>
    </location>
</feature>
<dbReference type="PANTHER" id="PTHR10176">
    <property type="entry name" value="GLYCOGEN SYNTHASE"/>
    <property type="match status" value="1"/>
</dbReference>